<evidence type="ECO:0000256" key="1">
    <source>
        <dbReference type="ARBA" id="ARBA00004141"/>
    </source>
</evidence>
<protein>
    <recommendedName>
        <fullName evidence="10">Lysophospholipid acyltransferase 7</fullName>
    </recommendedName>
</protein>
<dbReference type="GO" id="GO:0006661">
    <property type="term" value="P:phosphatidylinositol biosynthetic process"/>
    <property type="evidence" value="ECO:0007669"/>
    <property type="project" value="TreeGrafter"/>
</dbReference>
<keyword evidence="8 13" id="KW-0012">Acyltransferase</keyword>
<dbReference type="GO" id="GO:0030258">
    <property type="term" value="P:lipid modification"/>
    <property type="evidence" value="ECO:0007669"/>
    <property type="project" value="TreeGrafter"/>
</dbReference>
<gene>
    <name evidence="13" type="ORF">CLF_106620</name>
</gene>
<evidence type="ECO:0000256" key="6">
    <source>
        <dbReference type="ARBA" id="ARBA00022989"/>
    </source>
</evidence>
<feature type="transmembrane region" description="Helical" evidence="11">
    <location>
        <begin position="77"/>
        <end position="96"/>
    </location>
</feature>
<dbReference type="AlphaFoldDB" id="G7YFF1"/>
<keyword evidence="5 11" id="KW-0812">Transmembrane</keyword>
<evidence type="ECO:0000256" key="3">
    <source>
        <dbReference type="ARBA" id="ARBA00010323"/>
    </source>
</evidence>
<dbReference type="InterPro" id="IPR004299">
    <property type="entry name" value="MBOAT_fam"/>
</dbReference>
<evidence type="ECO:0000256" key="11">
    <source>
        <dbReference type="SAM" id="Phobius"/>
    </source>
</evidence>
<evidence type="ECO:0000256" key="5">
    <source>
        <dbReference type="ARBA" id="ARBA00022692"/>
    </source>
</evidence>
<feature type="transmembrane region" description="Helical" evidence="11">
    <location>
        <begin position="474"/>
        <end position="496"/>
    </location>
</feature>
<dbReference type="GO" id="GO:0071617">
    <property type="term" value="F:lysophospholipid acyltransferase activity"/>
    <property type="evidence" value="ECO:0007669"/>
    <property type="project" value="TreeGrafter"/>
</dbReference>
<dbReference type="GO" id="GO:0016020">
    <property type="term" value="C:membrane"/>
    <property type="evidence" value="ECO:0007669"/>
    <property type="project" value="UniProtKB-SubCell"/>
</dbReference>
<reference key="2">
    <citation type="submission" date="2011-10" db="EMBL/GenBank/DDBJ databases">
        <title>The genome and transcriptome sequence of Clonorchis sinensis provide insights into the carcinogenic liver fluke.</title>
        <authorList>
            <person name="Wang X."/>
            <person name="Huang Y."/>
            <person name="Chen W."/>
            <person name="Liu H."/>
            <person name="Guo L."/>
            <person name="Chen Y."/>
            <person name="Luo F."/>
            <person name="Zhou W."/>
            <person name="Sun J."/>
            <person name="Mao Q."/>
            <person name="Liang P."/>
            <person name="Zhou C."/>
            <person name="Tian Y."/>
            <person name="Men J."/>
            <person name="Lv X."/>
            <person name="Huang L."/>
            <person name="Zhou J."/>
            <person name="Hu Y."/>
            <person name="Li R."/>
            <person name="Zhang F."/>
            <person name="Lei H."/>
            <person name="Li X."/>
            <person name="Hu X."/>
            <person name="Liang C."/>
            <person name="Xu J."/>
            <person name="Wu Z."/>
            <person name="Yu X."/>
        </authorList>
    </citation>
    <scope>NUCLEOTIDE SEQUENCE</scope>
    <source>
        <strain>Henan</strain>
    </source>
</reference>
<evidence type="ECO:0000256" key="4">
    <source>
        <dbReference type="ARBA" id="ARBA00022679"/>
    </source>
</evidence>
<evidence type="ECO:0000256" key="8">
    <source>
        <dbReference type="ARBA" id="ARBA00023315"/>
    </source>
</evidence>
<dbReference type="PANTHER" id="PTHR13906:SF16">
    <property type="entry name" value="LYSOPHOSPHOLIPID ACYLTRANSFERASE 7"/>
    <property type="match status" value="1"/>
</dbReference>
<comment type="similarity">
    <text evidence="3">Belongs to the membrane-bound acyltransferase family.</text>
</comment>
<proteinExistence type="inferred from homology"/>
<reference evidence="13" key="1">
    <citation type="journal article" date="2011" name="Genome Biol.">
        <title>The draft genome of the carcinogenic human liver fluke Clonorchis sinensis.</title>
        <authorList>
            <person name="Wang X."/>
            <person name="Chen W."/>
            <person name="Huang Y."/>
            <person name="Sun J."/>
            <person name="Men J."/>
            <person name="Liu H."/>
            <person name="Luo F."/>
            <person name="Guo L."/>
            <person name="Lv X."/>
            <person name="Deng C."/>
            <person name="Zhou C."/>
            <person name="Fan Y."/>
            <person name="Li X."/>
            <person name="Huang L."/>
            <person name="Hu Y."/>
            <person name="Liang C."/>
            <person name="Hu X."/>
            <person name="Xu J."/>
            <person name="Yu X."/>
        </authorList>
    </citation>
    <scope>NUCLEOTIDE SEQUENCE [LARGE SCALE GENOMIC DNA]</scope>
    <source>
        <strain evidence="13">Henan</strain>
    </source>
</reference>
<dbReference type="PANTHER" id="PTHR13906">
    <property type="entry name" value="PORCUPINE"/>
    <property type="match status" value="1"/>
</dbReference>
<keyword evidence="6 11" id="KW-1133">Transmembrane helix</keyword>
<dbReference type="InterPro" id="IPR049941">
    <property type="entry name" value="LPLAT_7/PORCN-like"/>
</dbReference>
<evidence type="ECO:0000256" key="2">
    <source>
        <dbReference type="ARBA" id="ARBA00005074"/>
    </source>
</evidence>
<keyword evidence="14" id="KW-1185">Reference proteome</keyword>
<dbReference type="Pfam" id="PF03062">
    <property type="entry name" value="MBOAT"/>
    <property type="match status" value="1"/>
</dbReference>
<feature type="signal peptide" evidence="12">
    <location>
        <begin position="1"/>
        <end position="17"/>
    </location>
</feature>
<sequence length="528" mass="60026">MELTVIGFLRVTGMVLSAVCPEGISLAVPSVPPYHAAQRAPLARAIRKRAAVARRQTEKTHEASQHSGRLGRTSFGFFHYVICVWCFGYLGFFRLCDSFGFAKPPALANAIQLNLTLRLIGLSFEVYDSWKTDQKLGKLLDPNDTTEASQLKLTRDYKSVSVSPVDVICYAYCYIGLFTGPYYKYRTFWDFVYWPTEAPEGSSDLLLQQLQEAPVFGVAYLILSHFYGVDYVRSDEFSERSFSYRFFYMSIIFFVFRLRIYFAWKAAECVCMIAGLGAYPAISEPRSGEGPTNLKALKSWMCAYDPKLQEQNSISSVNFTQSTSNSNRSTSANRPTTEAYDYTTIQNISVWGCEFTPTVREGMHSWNQTVQYWLATNFHKRCPGNRVLRSTWTMLLSAYWHGLHPGYYLSFMIIPLALVAESGLSVLVGACGEALPSGSLSFFSWILKMRVFEYCAMGFLLLDARATWDYWHSIGFSVHIVLILVIVLSTIVRHFYPRAGSYMRREPTISATEQMARMSEMKIQHMQA</sequence>
<keyword evidence="7 11" id="KW-0472">Membrane</keyword>
<keyword evidence="12" id="KW-0732">Signal</keyword>
<evidence type="ECO:0000256" key="12">
    <source>
        <dbReference type="SAM" id="SignalP"/>
    </source>
</evidence>
<evidence type="ECO:0000256" key="10">
    <source>
        <dbReference type="ARBA" id="ARBA00093678"/>
    </source>
</evidence>
<comment type="pathway">
    <text evidence="2">Lipid metabolism; phospholipid metabolism.</text>
</comment>
<comment type="subcellular location">
    <subcellularLocation>
        <location evidence="1">Membrane</location>
        <topology evidence="1">Multi-pass membrane protein</topology>
    </subcellularLocation>
</comment>
<dbReference type="Proteomes" id="UP000008909">
    <property type="component" value="Unassembled WGS sequence"/>
</dbReference>
<keyword evidence="4 13" id="KW-0808">Transferase</keyword>
<feature type="transmembrane region" description="Helical" evidence="11">
    <location>
        <begin position="407"/>
        <end position="430"/>
    </location>
</feature>
<feature type="transmembrane region" description="Helical" evidence="11">
    <location>
        <begin position="246"/>
        <end position="264"/>
    </location>
</feature>
<dbReference type="EMBL" id="DF143186">
    <property type="protein sequence ID" value="GAA51684.1"/>
    <property type="molecule type" value="Genomic_DNA"/>
</dbReference>
<feature type="chain" id="PRO_5003506473" description="Lysophospholipid acyltransferase 7" evidence="12">
    <location>
        <begin position="18"/>
        <end position="528"/>
    </location>
</feature>
<dbReference type="GO" id="GO:0044233">
    <property type="term" value="C:mitochondria-associated endoplasmic reticulum membrane contact site"/>
    <property type="evidence" value="ECO:0007669"/>
    <property type="project" value="TreeGrafter"/>
</dbReference>
<organism evidence="13 14">
    <name type="scientific">Clonorchis sinensis</name>
    <name type="common">Chinese liver fluke</name>
    <dbReference type="NCBI Taxonomy" id="79923"/>
    <lineage>
        <taxon>Eukaryota</taxon>
        <taxon>Metazoa</taxon>
        <taxon>Spiralia</taxon>
        <taxon>Lophotrochozoa</taxon>
        <taxon>Platyhelminthes</taxon>
        <taxon>Trematoda</taxon>
        <taxon>Digenea</taxon>
        <taxon>Opisthorchiida</taxon>
        <taxon>Opisthorchiata</taxon>
        <taxon>Opisthorchiidae</taxon>
        <taxon>Clonorchis</taxon>
    </lineage>
</organism>
<evidence type="ECO:0000313" key="13">
    <source>
        <dbReference type="EMBL" id="GAA51684.1"/>
    </source>
</evidence>
<evidence type="ECO:0000313" key="14">
    <source>
        <dbReference type="Proteomes" id="UP000008909"/>
    </source>
</evidence>
<evidence type="ECO:0000256" key="7">
    <source>
        <dbReference type="ARBA" id="ARBA00023136"/>
    </source>
</evidence>
<comment type="pathway">
    <text evidence="9">Phospholipid metabolism.</text>
</comment>
<evidence type="ECO:0000256" key="9">
    <source>
        <dbReference type="ARBA" id="ARBA00025707"/>
    </source>
</evidence>
<name>G7YFF1_CLOSI</name>
<accession>G7YFF1</accession>